<dbReference type="PANTHER" id="PTHR32094:SF5">
    <property type="entry name" value="FANCONI ANEMIA GROUP E PROTEIN"/>
    <property type="match status" value="1"/>
</dbReference>
<feature type="region of interest" description="Disordered" evidence="1">
    <location>
        <begin position="114"/>
        <end position="168"/>
    </location>
</feature>
<dbReference type="InterPro" id="IPR039685">
    <property type="entry name" value="FANCE"/>
</dbReference>
<feature type="compositionally biased region" description="Basic and acidic residues" evidence="1">
    <location>
        <begin position="152"/>
        <end position="168"/>
    </location>
</feature>
<comment type="caution">
    <text evidence="2">The sequence shown here is derived from an EMBL/GenBank/DDBJ whole genome shotgun (WGS) entry which is preliminary data.</text>
</comment>
<dbReference type="GO" id="GO:0036297">
    <property type="term" value="P:interstrand cross-link repair"/>
    <property type="evidence" value="ECO:0007669"/>
    <property type="project" value="InterPro"/>
</dbReference>
<evidence type="ECO:0000256" key="1">
    <source>
        <dbReference type="SAM" id="MobiDB-lite"/>
    </source>
</evidence>
<reference evidence="2 3" key="1">
    <citation type="journal article" date="2018" name="Mol. Biol. Evol.">
        <title>Analysis of the draft genome of the red seaweed Gracilariopsis chorda provides insights into genome size evolution in Rhodophyta.</title>
        <authorList>
            <person name="Lee J."/>
            <person name="Yang E.C."/>
            <person name="Graf L."/>
            <person name="Yang J.H."/>
            <person name="Qiu H."/>
            <person name="Zel Zion U."/>
            <person name="Chan C.X."/>
            <person name="Stephens T.G."/>
            <person name="Weber A.P.M."/>
            <person name="Boo G.H."/>
            <person name="Boo S.M."/>
            <person name="Kim K.M."/>
            <person name="Shin Y."/>
            <person name="Jung M."/>
            <person name="Lee S.J."/>
            <person name="Yim H.S."/>
            <person name="Lee J.H."/>
            <person name="Bhattacharya D."/>
            <person name="Yoon H.S."/>
        </authorList>
    </citation>
    <scope>NUCLEOTIDE SEQUENCE [LARGE SCALE GENOMIC DNA]</scope>
    <source>
        <strain evidence="2 3">SKKU-2015</strain>
        <tissue evidence="2">Whole body</tissue>
    </source>
</reference>
<proteinExistence type="predicted"/>
<evidence type="ECO:0000313" key="3">
    <source>
        <dbReference type="Proteomes" id="UP000247409"/>
    </source>
</evidence>
<protein>
    <submittedName>
        <fullName evidence="2">Uncharacterized protein</fullName>
    </submittedName>
</protein>
<gene>
    <name evidence="2" type="ORF">BWQ96_03163</name>
</gene>
<dbReference type="GO" id="GO:0043240">
    <property type="term" value="C:Fanconi anaemia nuclear complex"/>
    <property type="evidence" value="ECO:0007669"/>
    <property type="project" value="InterPro"/>
</dbReference>
<accession>A0A2V3IY53</accession>
<keyword evidence="3" id="KW-1185">Reference proteome</keyword>
<dbReference type="AlphaFoldDB" id="A0A2V3IY53"/>
<name>A0A2V3IY53_9FLOR</name>
<sequence>MWQKLLTASSTSEAIQLATLVPLRELQRTPLPVPFSELSPNAQKNLKALCRALETSFGGIQDDGWDLWKDAAHDINEWDKAIEIIKQKPLEPGQYDLSEVQLPQDMGKKEATFSISGKNGLSDARNLADGSDISTSKPSSMKDTDAIMSKRPAREKNESISAEERKSAERIRNWAQVSSHTTPPQDAIDLLSKSTDLLQILQIMVPHDVSPLVRAAVISCFTDKIGTTMANLLMNATILPYVQTLESPAPREVMKSVVRFCSFHWRSAITLYKHFAQGNQRVNGAVAELLSRVGSELKAEAALSALKEYRTGVWGEDGIRVVETLLSRCKEQPDVLELLMPSLEKNVIGMEKSVRFGKLLFTIVKDLPGIENQYAQLFESVAERSKVFLAKRALSLLRTNNKKK</sequence>
<evidence type="ECO:0000313" key="2">
    <source>
        <dbReference type="EMBL" id="PXF47086.1"/>
    </source>
</evidence>
<organism evidence="2 3">
    <name type="scientific">Gracilariopsis chorda</name>
    <dbReference type="NCBI Taxonomy" id="448386"/>
    <lineage>
        <taxon>Eukaryota</taxon>
        <taxon>Rhodophyta</taxon>
        <taxon>Florideophyceae</taxon>
        <taxon>Rhodymeniophycidae</taxon>
        <taxon>Gracilariales</taxon>
        <taxon>Gracilariaceae</taxon>
        <taxon>Gracilariopsis</taxon>
    </lineage>
</organism>
<dbReference type="EMBL" id="NBIV01000029">
    <property type="protein sequence ID" value="PXF47086.1"/>
    <property type="molecule type" value="Genomic_DNA"/>
</dbReference>
<dbReference type="Gene3D" id="1.25.40.480">
    <property type="match status" value="1"/>
</dbReference>
<dbReference type="Proteomes" id="UP000247409">
    <property type="component" value="Unassembled WGS sequence"/>
</dbReference>
<dbReference type="OrthoDB" id="10431876at2759"/>
<dbReference type="PANTHER" id="PTHR32094">
    <property type="entry name" value="FANCONI ANEMIA GROUP E PROTEIN"/>
    <property type="match status" value="1"/>
</dbReference>